<keyword evidence="2" id="KW-0645">Protease</keyword>
<keyword evidence="2" id="KW-0378">Hydrolase</keyword>
<organism evidence="2">
    <name type="scientific">Staphylococcus xylosus</name>
    <dbReference type="NCBI Taxonomy" id="1288"/>
    <lineage>
        <taxon>Bacteria</taxon>
        <taxon>Bacillati</taxon>
        <taxon>Bacillota</taxon>
        <taxon>Bacilli</taxon>
        <taxon>Bacillales</taxon>
        <taxon>Staphylococcaceae</taxon>
        <taxon>Staphylococcus</taxon>
    </lineage>
</organism>
<proteinExistence type="predicted"/>
<sequence>MNGHVIVNKSINSAQYQPGEDKVVKQNLNKLLANGEADQLDLKFSGYRSYREQQEVVKDFEKMVKLRINTLQNLGNQYQTGLAFDVGTNKPLDDFHKDFEKPKKVAG</sequence>
<accession>A0A939NDS1</accession>
<dbReference type="Gene3D" id="3.30.1380.10">
    <property type="match status" value="1"/>
</dbReference>
<dbReference type="InterPro" id="IPR003709">
    <property type="entry name" value="VanY-like_core_dom"/>
</dbReference>
<reference evidence="2" key="1">
    <citation type="submission" date="2021-03" db="EMBL/GenBank/DDBJ databases">
        <title>Molecular epidemiology and mechanisms of colistin and carbapenem resistance in Enterobacteriaceae from clinical isolates, the environment and porcine samples in Pretoria, South Africa.</title>
        <authorList>
            <person name="Bogoshi D."/>
            <person name="Mbelle N.M."/>
            <person name="Naidoo V."/>
            <person name="Osei Sekyere J."/>
        </authorList>
    </citation>
    <scope>NUCLEOTIDE SEQUENCE</scope>
    <source>
        <strain evidence="2">ESB009</strain>
    </source>
</reference>
<dbReference type="Pfam" id="PF02557">
    <property type="entry name" value="VanY"/>
    <property type="match status" value="1"/>
</dbReference>
<dbReference type="AlphaFoldDB" id="A0A939NDS1"/>
<dbReference type="GO" id="GO:0006508">
    <property type="term" value="P:proteolysis"/>
    <property type="evidence" value="ECO:0007669"/>
    <property type="project" value="InterPro"/>
</dbReference>
<dbReference type="InterPro" id="IPR009045">
    <property type="entry name" value="Zn_M74/Hedgehog-like"/>
</dbReference>
<dbReference type="GO" id="GO:0004180">
    <property type="term" value="F:carboxypeptidase activity"/>
    <property type="evidence" value="ECO:0007669"/>
    <property type="project" value="UniProtKB-KW"/>
</dbReference>
<evidence type="ECO:0000259" key="1">
    <source>
        <dbReference type="Pfam" id="PF02557"/>
    </source>
</evidence>
<comment type="caution">
    <text evidence="2">The sequence shown here is derived from an EMBL/GenBank/DDBJ whole genome shotgun (WGS) entry which is preliminary data.</text>
</comment>
<dbReference type="EMBL" id="JAGETT010000023">
    <property type="protein sequence ID" value="MBO1919906.1"/>
    <property type="molecule type" value="Genomic_DNA"/>
</dbReference>
<keyword evidence="2" id="KW-0121">Carboxypeptidase</keyword>
<name>A0A939NDS1_STAXY</name>
<feature type="domain" description="D-alanyl-D-alanine carboxypeptidase-like core" evidence="1">
    <location>
        <begin position="22"/>
        <end position="103"/>
    </location>
</feature>
<protein>
    <submittedName>
        <fullName evidence="2">D-alanyl-D-alanine carboxypeptidase family protein</fullName>
    </submittedName>
</protein>
<evidence type="ECO:0000313" key="2">
    <source>
        <dbReference type="EMBL" id="MBO1919906.1"/>
    </source>
</evidence>
<gene>
    <name evidence="2" type="ORF">J4710_05200</name>
</gene>